<keyword evidence="2" id="KW-1185">Reference proteome</keyword>
<sequence>MERSSETFNFSDLKIKLIFDKKLWRNI</sequence>
<organism evidence="1 2">
    <name type="scientific">Drosophila rubida</name>
    <dbReference type="NCBI Taxonomy" id="30044"/>
    <lineage>
        <taxon>Eukaryota</taxon>
        <taxon>Metazoa</taxon>
        <taxon>Ecdysozoa</taxon>
        <taxon>Arthropoda</taxon>
        <taxon>Hexapoda</taxon>
        <taxon>Insecta</taxon>
        <taxon>Pterygota</taxon>
        <taxon>Neoptera</taxon>
        <taxon>Endopterygota</taxon>
        <taxon>Diptera</taxon>
        <taxon>Brachycera</taxon>
        <taxon>Muscomorpha</taxon>
        <taxon>Ephydroidea</taxon>
        <taxon>Drosophilidae</taxon>
        <taxon>Drosophila</taxon>
    </lineage>
</organism>
<name>A0AAD4K7L5_9MUSC</name>
<evidence type="ECO:0000313" key="2">
    <source>
        <dbReference type="Proteomes" id="UP001200034"/>
    </source>
</evidence>
<proteinExistence type="predicted"/>
<evidence type="ECO:0000313" key="1">
    <source>
        <dbReference type="EMBL" id="KAH8384567.1"/>
    </source>
</evidence>
<dbReference type="Proteomes" id="UP001200034">
    <property type="component" value="Unassembled WGS sequence"/>
</dbReference>
<gene>
    <name evidence="1" type="ORF">KR093_001381</name>
</gene>
<accession>A0AAD4K7L5</accession>
<comment type="caution">
    <text evidence="1">The sequence shown here is derived from an EMBL/GenBank/DDBJ whole genome shotgun (WGS) entry which is preliminary data.</text>
</comment>
<reference evidence="1" key="1">
    <citation type="journal article" date="2021" name="Mol. Ecol. Resour.">
        <title>Phylogenomic analyses of the genus Drosophila reveals genomic signals of climate adaptation.</title>
        <authorList>
            <person name="Li F."/>
            <person name="Rane R.V."/>
            <person name="Luria V."/>
            <person name="Xiong Z."/>
            <person name="Chen J."/>
            <person name="Li Z."/>
            <person name="Catullo R.A."/>
            <person name="Griffin P.C."/>
            <person name="Schiffer M."/>
            <person name="Pearce S."/>
            <person name="Lee S.F."/>
            <person name="McElroy K."/>
            <person name="Stocker A."/>
            <person name="Shirriffs J."/>
            <person name="Cockerell F."/>
            <person name="Coppin C."/>
            <person name="Sgro C.M."/>
            <person name="Karger A."/>
            <person name="Cain J.W."/>
            <person name="Weber J.A."/>
            <person name="Santpere G."/>
            <person name="Kirschner M.W."/>
            <person name="Hoffmann A.A."/>
            <person name="Oakeshott J.G."/>
            <person name="Zhang G."/>
        </authorList>
    </citation>
    <scope>NUCLEOTIDE SEQUENCE</scope>
    <source>
        <strain evidence="1">BGI-SZ-2011g</strain>
    </source>
</reference>
<protein>
    <submittedName>
        <fullName evidence="1">Uncharacterized protein</fullName>
    </submittedName>
</protein>
<dbReference type="AlphaFoldDB" id="A0AAD4K7L5"/>
<dbReference type="EMBL" id="JAJJHW010000681">
    <property type="protein sequence ID" value="KAH8384567.1"/>
    <property type="molecule type" value="Genomic_DNA"/>
</dbReference>